<evidence type="ECO:0000313" key="2">
    <source>
        <dbReference type="EMBL" id="CEM25651.1"/>
    </source>
</evidence>
<feature type="compositionally biased region" description="Polar residues" evidence="1">
    <location>
        <begin position="79"/>
        <end position="96"/>
    </location>
</feature>
<gene>
    <name evidence="2" type="ORF">Vbra_9761</name>
</gene>
<evidence type="ECO:0000313" key="3">
    <source>
        <dbReference type="Proteomes" id="UP000041254"/>
    </source>
</evidence>
<protein>
    <submittedName>
        <fullName evidence="2">Uncharacterized protein</fullName>
    </submittedName>
</protein>
<proteinExistence type="predicted"/>
<dbReference type="AlphaFoldDB" id="A0A0G4G9Q2"/>
<dbReference type="Proteomes" id="UP000041254">
    <property type="component" value="Unassembled WGS sequence"/>
</dbReference>
<keyword evidence="3" id="KW-1185">Reference proteome</keyword>
<accession>A0A0G4G9Q2</accession>
<dbReference type="InParanoid" id="A0A0G4G9Q2"/>
<feature type="region of interest" description="Disordered" evidence="1">
    <location>
        <begin position="74"/>
        <end position="136"/>
    </location>
</feature>
<sequence length="136" mass="14752">MLTGVSSWRYFSLAESPSPSLRTDRGDASAHNEGHASHAQYIKQCAAMIVMDRFSHWYLDRPLSRSVSLPDVRTVPATRPSSFTSSHQTTEGTNEMSSREANTHATPVCQSLPTLPESCFSGTSAPSSAHRPSSPS</sequence>
<feature type="compositionally biased region" description="Polar residues" evidence="1">
    <location>
        <begin position="103"/>
        <end position="113"/>
    </location>
</feature>
<dbReference type="EMBL" id="CDMY01000603">
    <property type="protein sequence ID" value="CEM25651.1"/>
    <property type="molecule type" value="Genomic_DNA"/>
</dbReference>
<organism evidence="2 3">
    <name type="scientific">Vitrella brassicaformis (strain CCMP3155)</name>
    <dbReference type="NCBI Taxonomy" id="1169540"/>
    <lineage>
        <taxon>Eukaryota</taxon>
        <taxon>Sar</taxon>
        <taxon>Alveolata</taxon>
        <taxon>Colpodellida</taxon>
        <taxon>Vitrellaceae</taxon>
        <taxon>Vitrella</taxon>
    </lineage>
</organism>
<evidence type="ECO:0000256" key="1">
    <source>
        <dbReference type="SAM" id="MobiDB-lite"/>
    </source>
</evidence>
<name>A0A0G4G9Q2_VITBC</name>
<feature type="compositionally biased region" description="Low complexity" evidence="1">
    <location>
        <begin position="124"/>
        <end position="136"/>
    </location>
</feature>
<reference evidence="2 3" key="1">
    <citation type="submission" date="2014-11" db="EMBL/GenBank/DDBJ databases">
        <authorList>
            <person name="Zhu J."/>
            <person name="Qi W."/>
            <person name="Song R."/>
        </authorList>
    </citation>
    <scope>NUCLEOTIDE SEQUENCE [LARGE SCALE GENOMIC DNA]</scope>
</reference>
<dbReference type="VEuPathDB" id="CryptoDB:Vbra_9761"/>